<evidence type="ECO:0000313" key="4">
    <source>
        <dbReference type="Proteomes" id="UP000199518"/>
    </source>
</evidence>
<feature type="transmembrane region" description="Helical" evidence="2">
    <location>
        <begin position="125"/>
        <end position="144"/>
    </location>
</feature>
<organism evidence="3 4">
    <name type="scientific">Planctomicrobium piriforme</name>
    <dbReference type="NCBI Taxonomy" id="1576369"/>
    <lineage>
        <taxon>Bacteria</taxon>
        <taxon>Pseudomonadati</taxon>
        <taxon>Planctomycetota</taxon>
        <taxon>Planctomycetia</taxon>
        <taxon>Planctomycetales</taxon>
        <taxon>Planctomycetaceae</taxon>
        <taxon>Planctomicrobium</taxon>
    </lineage>
</organism>
<feature type="transmembrane region" description="Helical" evidence="2">
    <location>
        <begin position="183"/>
        <end position="203"/>
    </location>
</feature>
<dbReference type="OrthoDB" id="9788724at2"/>
<feature type="region of interest" description="Disordered" evidence="1">
    <location>
        <begin position="1"/>
        <end position="37"/>
    </location>
</feature>
<feature type="transmembrane region" description="Helical" evidence="2">
    <location>
        <begin position="156"/>
        <end position="177"/>
    </location>
</feature>
<feature type="transmembrane region" description="Helical" evidence="2">
    <location>
        <begin position="212"/>
        <end position="230"/>
    </location>
</feature>
<keyword evidence="2" id="KW-0812">Transmembrane</keyword>
<sequence length="480" mass="54155">MTYRIKEDPPEADVIPPVAATSPKPDGDRSHVKRKRVSRYPERLTSLDAYRGFIMLMLAAHGFGLAHLARSPDDSPLWKILDRPTVQRVAFHFDHPPWQSSFVPGTQDAAVGAPWLHVGVSFWDLIQPAFMFMVGVAMPFSFARRRDEGDHRWRRAAHAFLRAVILVLMGVFLYSLGHDGTNWIFPNVLAQIGLGYFFVYLLLGRKIWIQGLALIAILVGTWAALHFYALPGDYRPAEVNAKYERGDIYKPPYQQWSKNGNVFHAFDVWFLNLFPRPADEGPFLYNRGGYQTLNFVPSMATMILGLLCGELLMSGVRPGEKFACLLVAALVCWGLGVLTGATCCPIVKRIWTPSWVLFSGGYVMGLLALFYLVFDLWPFKKLAFPLVVIGVNSILVYFLGELTKDWLAENVQRHFGWAIDGALGWLANTFHLLRNLDVPPETAGAVMHSAFLPVVEAVSAVTAIWLLCLWLYRQRLFLRI</sequence>
<dbReference type="GO" id="GO:0016746">
    <property type="term" value="F:acyltransferase activity"/>
    <property type="evidence" value="ECO:0007669"/>
    <property type="project" value="UniProtKB-KW"/>
</dbReference>
<feature type="transmembrane region" description="Helical" evidence="2">
    <location>
        <begin position="325"/>
        <end position="348"/>
    </location>
</feature>
<evidence type="ECO:0000256" key="2">
    <source>
        <dbReference type="SAM" id="Phobius"/>
    </source>
</evidence>
<keyword evidence="2" id="KW-0472">Membrane</keyword>
<dbReference type="Proteomes" id="UP000199518">
    <property type="component" value="Unassembled WGS sequence"/>
</dbReference>
<dbReference type="PANTHER" id="PTHR31061:SF24">
    <property type="entry name" value="LD22376P"/>
    <property type="match status" value="1"/>
</dbReference>
<dbReference type="AlphaFoldDB" id="A0A1I3EA40"/>
<gene>
    <name evidence="3" type="ORF">SAMN05421753_104137</name>
</gene>
<name>A0A1I3EA40_9PLAN</name>
<reference evidence="4" key="1">
    <citation type="submission" date="2016-10" db="EMBL/GenBank/DDBJ databases">
        <authorList>
            <person name="Varghese N."/>
            <person name="Submissions S."/>
        </authorList>
    </citation>
    <scope>NUCLEOTIDE SEQUENCE [LARGE SCALE GENOMIC DNA]</scope>
    <source>
        <strain evidence="4">DSM 26348</strain>
    </source>
</reference>
<keyword evidence="4" id="KW-1185">Reference proteome</keyword>
<feature type="transmembrane region" description="Helical" evidence="2">
    <location>
        <begin position="354"/>
        <end position="374"/>
    </location>
</feature>
<feature type="transmembrane region" description="Helical" evidence="2">
    <location>
        <begin position="450"/>
        <end position="472"/>
    </location>
</feature>
<accession>A0A1I3EA40</accession>
<protein>
    <submittedName>
        <fullName evidence="3">Predicted acyltransferase</fullName>
    </submittedName>
</protein>
<feature type="transmembrane region" description="Helical" evidence="2">
    <location>
        <begin position="49"/>
        <end position="69"/>
    </location>
</feature>
<keyword evidence="2" id="KW-1133">Transmembrane helix</keyword>
<evidence type="ECO:0000313" key="3">
    <source>
        <dbReference type="EMBL" id="SFH95824.1"/>
    </source>
</evidence>
<dbReference type="STRING" id="1576369.SAMN05421753_104137"/>
<dbReference type="EMBL" id="FOQD01000004">
    <property type="protein sequence ID" value="SFH95824.1"/>
    <property type="molecule type" value="Genomic_DNA"/>
</dbReference>
<dbReference type="RefSeq" id="WP_092048501.1">
    <property type="nucleotide sequence ID" value="NZ_FOQD01000004.1"/>
</dbReference>
<feature type="transmembrane region" description="Helical" evidence="2">
    <location>
        <begin position="381"/>
        <end position="400"/>
    </location>
</feature>
<evidence type="ECO:0000256" key="1">
    <source>
        <dbReference type="SAM" id="MobiDB-lite"/>
    </source>
</evidence>
<proteinExistence type="predicted"/>
<dbReference type="PANTHER" id="PTHR31061">
    <property type="entry name" value="LD22376P"/>
    <property type="match status" value="1"/>
</dbReference>
<keyword evidence="3" id="KW-0012">Acyltransferase</keyword>
<feature type="transmembrane region" description="Helical" evidence="2">
    <location>
        <begin position="295"/>
        <end position="313"/>
    </location>
</feature>
<keyword evidence="3" id="KW-0808">Transferase</keyword>